<evidence type="ECO:0000313" key="1">
    <source>
        <dbReference type="EMBL" id="KAH7854282.1"/>
    </source>
</evidence>
<dbReference type="EMBL" id="CM037161">
    <property type="protein sequence ID" value="KAH7854282.1"/>
    <property type="molecule type" value="Genomic_DNA"/>
</dbReference>
<proteinExistence type="predicted"/>
<keyword evidence="2" id="KW-1185">Reference proteome</keyword>
<gene>
    <name evidence="1" type="ORF">Vadar_012058</name>
</gene>
<comment type="caution">
    <text evidence="1">The sequence shown here is derived from an EMBL/GenBank/DDBJ whole genome shotgun (WGS) entry which is preliminary data.</text>
</comment>
<protein>
    <submittedName>
        <fullName evidence="1">Uncharacterized protein</fullName>
    </submittedName>
</protein>
<name>A0ACB7YLL5_9ERIC</name>
<dbReference type="Proteomes" id="UP000828048">
    <property type="component" value="Chromosome 11"/>
</dbReference>
<accession>A0ACB7YLL5</accession>
<organism evidence="1 2">
    <name type="scientific">Vaccinium darrowii</name>
    <dbReference type="NCBI Taxonomy" id="229202"/>
    <lineage>
        <taxon>Eukaryota</taxon>
        <taxon>Viridiplantae</taxon>
        <taxon>Streptophyta</taxon>
        <taxon>Embryophyta</taxon>
        <taxon>Tracheophyta</taxon>
        <taxon>Spermatophyta</taxon>
        <taxon>Magnoliopsida</taxon>
        <taxon>eudicotyledons</taxon>
        <taxon>Gunneridae</taxon>
        <taxon>Pentapetalae</taxon>
        <taxon>asterids</taxon>
        <taxon>Ericales</taxon>
        <taxon>Ericaceae</taxon>
        <taxon>Vaccinioideae</taxon>
        <taxon>Vaccinieae</taxon>
        <taxon>Vaccinium</taxon>
    </lineage>
</organism>
<sequence length="634" mass="70833">MGVGLRLGSDVRETKDSLWDVEETDDNLYLRMDMPGLDKEDVKVIVEQKTPTVKGETIVEQNTVIVNCETKEKSGEKDSCRRYTNKIDLPSKLYKTNQIKAEMKNGVLKVVVPKLKEEERSNLLLHVKVEPFGPCPRAGNQSLGSSTPTAVPKSILSVVLPMTFQKLASSNLFPYSLRATRQAIPSTHSAYRFQRTFINPQPRYRKTLERRDRPCQPQCLKPLRIDPITGKRLPPYQKPIQRPRYQRPLIIDRIHPDFFSASRGTGAGLGLGEKKDSLWDAEETDDNLYLRMDMPGLGKEDVKVIVKQTLILQGKTIVEQSTVIVKGETMEKSGKKNSGRRYTNKIDLPSKLYKTNQIKAEMKNGVLKIVVPKVKEEERSDVFHVKAEPIILAFANSIGSMSKTHRPKTFPQYSLFRDPPLPGHGVLSCPERLVSSNLLPKYSLRCATCQAIPWRVSSNLLPKYTLPATRQAIPPTHSAFRLLNTNARSVHDVYIVYDRSDDDDGSDDDDLIITIHGGEDDSSGEDDGSDTVDLKITIHSGEDDSSGEDDGSDDDDGSDTVDLKITIHSGEDDSSGEDDGSDTVDLKITIHSGEDDSSDDDDHREDDNDHSDTVDLMTIARIIATIMIIVTMMI</sequence>
<reference evidence="1 2" key="1">
    <citation type="journal article" date="2021" name="Hortic Res">
        <title>High-quality reference genome and annotation aids understanding of berry development for evergreen blueberry (Vaccinium darrowii).</title>
        <authorList>
            <person name="Yu J."/>
            <person name="Hulse-Kemp A.M."/>
            <person name="Babiker E."/>
            <person name="Staton M."/>
        </authorList>
    </citation>
    <scope>NUCLEOTIDE SEQUENCE [LARGE SCALE GENOMIC DNA]</scope>
    <source>
        <strain evidence="2">cv. NJ 8807/NJ 8810</strain>
        <tissue evidence="1">Young leaf</tissue>
    </source>
</reference>
<evidence type="ECO:0000313" key="2">
    <source>
        <dbReference type="Proteomes" id="UP000828048"/>
    </source>
</evidence>